<evidence type="ECO:0008006" key="4">
    <source>
        <dbReference type="Google" id="ProtNLM"/>
    </source>
</evidence>
<dbReference type="RefSeq" id="WP_076480196.1">
    <property type="nucleotide sequence ID" value="NZ_MTJZ01000034.1"/>
</dbReference>
<name>A0A1R1J7P4_9BURK</name>
<dbReference type="SUPFAM" id="SSF53474">
    <property type="entry name" value="alpha/beta-Hydrolases"/>
    <property type="match status" value="1"/>
</dbReference>
<evidence type="ECO:0000313" key="3">
    <source>
        <dbReference type="Proteomes" id="UP000187194"/>
    </source>
</evidence>
<protein>
    <recommendedName>
        <fullName evidence="4">Alpha/beta hydrolase</fullName>
    </recommendedName>
</protein>
<sequence length="299" mass="30632">MKTGELTKATPTNRPGPTGAARSWSHAKRWPIRACVGWAVALIVSNTAAIAAGTVTVPTRGGADQSAYLDAPSASPPWVVVLFAGDDGAVALSDDGPTKKRGNFLVRTASYWTSIGDAAAVFDAPSDYAGGMDDAFRLSDAARQDVAAIVAELRKRYPAAKVALVGTSRGTVTVGNVLRRDPALADAFVLTSPATVAVHGKPGLSGLDWPRGSARVLVMSNEHDVCVASPFWAAKRMAADNGFDFIAVSSTQGGGNKHADCGGQAPHGYLGIEQEALAAINAWLGGRAPASGAAGAPVE</sequence>
<proteinExistence type="predicted"/>
<comment type="caution">
    <text evidence="2">The sequence shown here is derived from an EMBL/GenBank/DDBJ whole genome shotgun (WGS) entry which is preliminary data.</text>
</comment>
<evidence type="ECO:0000256" key="1">
    <source>
        <dbReference type="SAM" id="MobiDB-lite"/>
    </source>
</evidence>
<dbReference type="InterPro" id="IPR029058">
    <property type="entry name" value="AB_hydrolase_fold"/>
</dbReference>
<organism evidence="2 3">
    <name type="scientific">Burkholderia ubonensis</name>
    <dbReference type="NCBI Taxonomy" id="101571"/>
    <lineage>
        <taxon>Bacteria</taxon>
        <taxon>Pseudomonadati</taxon>
        <taxon>Pseudomonadota</taxon>
        <taxon>Betaproteobacteria</taxon>
        <taxon>Burkholderiales</taxon>
        <taxon>Burkholderiaceae</taxon>
        <taxon>Burkholderia</taxon>
        <taxon>Burkholderia cepacia complex</taxon>
    </lineage>
</organism>
<accession>A0A1R1J7P4</accession>
<feature type="region of interest" description="Disordered" evidence="1">
    <location>
        <begin position="1"/>
        <end position="24"/>
    </location>
</feature>
<evidence type="ECO:0000313" key="2">
    <source>
        <dbReference type="EMBL" id="OMG71320.1"/>
    </source>
</evidence>
<dbReference type="EMBL" id="MTJZ01000034">
    <property type="protein sequence ID" value="OMG71320.1"/>
    <property type="molecule type" value="Genomic_DNA"/>
</dbReference>
<dbReference type="AlphaFoldDB" id="A0A1R1J7P4"/>
<reference evidence="2 3" key="1">
    <citation type="submission" date="2017-01" db="EMBL/GenBank/DDBJ databases">
        <title>Phylogeographic, genomic and meropenem susceptibility analysis of Burkholderia ubonensis.</title>
        <authorList>
            <person name="Price E.P."/>
            <person name="Sarovich D.S."/>
            <person name="Webb J.R."/>
            <person name="Hall C.M."/>
            <person name="Sahl J.W."/>
            <person name="Kaestli M."/>
            <person name="Mayo M."/>
            <person name="Harrington G."/>
            <person name="Baker A.L."/>
            <person name="Sidak-Loftis L.C."/>
            <person name="Lummis M."/>
            <person name="Schupp J.M."/>
            <person name="Gillece J.D."/>
            <person name="Tuanyok A."/>
            <person name="Warner J."/>
            <person name="Busch J.D."/>
            <person name="Keim P."/>
            <person name="Currie B.J."/>
            <person name="Wagner D.M."/>
        </authorList>
    </citation>
    <scope>NUCLEOTIDE SEQUENCE [LARGE SCALE GENOMIC DNA]</scope>
    <source>
        <strain evidence="2 3">A21</strain>
    </source>
</reference>
<gene>
    <name evidence="2" type="ORF">BW685_23240</name>
</gene>
<dbReference type="Proteomes" id="UP000187194">
    <property type="component" value="Unassembled WGS sequence"/>
</dbReference>
<dbReference type="Gene3D" id="3.40.50.1820">
    <property type="entry name" value="alpha/beta hydrolase"/>
    <property type="match status" value="1"/>
</dbReference>